<dbReference type="Gene3D" id="3.30.700.10">
    <property type="entry name" value="Glycoprotein, Type 4 Pilin"/>
    <property type="match status" value="1"/>
</dbReference>
<dbReference type="PANTHER" id="PTHR30093:SF2">
    <property type="entry name" value="TYPE II SECRETION SYSTEM PROTEIN H"/>
    <property type="match status" value="1"/>
</dbReference>
<gene>
    <name evidence="3" type="ORF">KOR34_27370</name>
</gene>
<reference evidence="3 4" key="1">
    <citation type="submission" date="2019-02" db="EMBL/GenBank/DDBJ databases">
        <title>Deep-cultivation of Planctomycetes and their phenomic and genomic characterization uncovers novel biology.</title>
        <authorList>
            <person name="Wiegand S."/>
            <person name="Jogler M."/>
            <person name="Boedeker C."/>
            <person name="Pinto D."/>
            <person name="Vollmers J."/>
            <person name="Rivas-Marin E."/>
            <person name="Kohn T."/>
            <person name="Peeters S.H."/>
            <person name="Heuer A."/>
            <person name="Rast P."/>
            <person name="Oberbeckmann S."/>
            <person name="Bunk B."/>
            <person name="Jeske O."/>
            <person name="Meyerdierks A."/>
            <person name="Storesund J.E."/>
            <person name="Kallscheuer N."/>
            <person name="Luecker S."/>
            <person name="Lage O.M."/>
            <person name="Pohl T."/>
            <person name="Merkel B.J."/>
            <person name="Hornburger P."/>
            <person name="Mueller R.-W."/>
            <person name="Bruemmer F."/>
            <person name="Labrenz M."/>
            <person name="Spormann A.M."/>
            <person name="Op Den Camp H."/>
            <person name="Overmann J."/>
            <person name="Amann R."/>
            <person name="Jetten M.S.M."/>
            <person name="Mascher T."/>
            <person name="Medema M.H."/>
            <person name="Devos D.P."/>
            <person name="Kaster A.-K."/>
            <person name="Ovreas L."/>
            <person name="Rohde M."/>
            <person name="Galperin M.Y."/>
            <person name="Jogler C."/>
        </authorList>
    </citation>
    <scope>NUCLEOTIDE SEQUENCE [LARGE SCALE GENOMIC DNA]</scope>
    <source>
        <strain evidence="3 4">KOR34</strain>
    </source>
</reference>
<organism evidence="3 4">
    <name type="scientific">Posidoniimonas corsicana</name>
    <dbReference type="NCBI Taxonomy" id="1938618"/>
    <lineage>
        <taxon>Bacteria</taxon>
        <taxon>Pseudomonadati</taxon>
        <taxon>Planctomycetota</taxon>
        <taxon>Planctomycetia</taxon>
        <taxon>Pirellulales</taxon>
        <taxon>Lacipirellulaceae</taxon>
        <taxon>Posidoniimonas</taxon>
    </lineage>
</organism>
<dbReference type="SUPFAM" id="SSF54523">
    <property type="entry name" value="Pili subunits"/>
    <property type="match status" value="1"/>
</dbReference>
<accession>A0A5C5VGJ8</accession>
<evidence type="ECO:0000256" key="1">
    <source>
        <dbReference type="SAM" id="MobiDB-lite"/>
    </source>
</evidence>
<dbReference type="Pfam" id="PF07596">
    <property type="entry name" value="SBP_bac_10"/>
    <property type="match status" value="1"/>
</dbReference>
<dbReference type="Pfam" id="PF07963">
    <property type="entry name" value="N_methyl"/>
    <property type="match status" value="1"/>
</dbReference>
<sequence length="337" mass="37024">MTMRSTLRSDRRRAFTLVELLVVIAIIGVLIALLLPAVQAAREAARRTTCISSMKQIALATLNYHESRNEFPPPYYRGEPIGATPGGTVTDGGETATVPIEVRHGAFPFILSELEETALADSYFYELNWNDKSDRRGENHTFNVRLVNDSPIKFLQCPSTPGRDPDSPVCDYAVSRFISYSASDIADLASAGAISPRSSTSSVLDFRNSTTRKPGRMRDCTDGLSKTFMWFEIAGRQTMYNEQKMETGTGSHGQNWADSSNEFVVHHACGNKMFNCGNNEEIFAFHVGGAIFALGDGSARFIPESMDPEAFVTMHSRDEGDISTTGPGKQADPRNRG</sequence>
<protein>
    <recommendedName>
        <fullName evidence="2">DUF1559 domain-containing protein</fullName>
    </recommendedName>
</protein>
<evidence type="ECO:0000313" key="4">
    <source>
        <dbReference type="Proteomes" id="UP000316714"/>
    </source>
</evidence>
<dbReference type="InterPro" id="IPR027558">
    <property type="entry name" value="Pre_pil_HX9DG_C"/>
</dbReference>
<dbReference type="PANTHER" id="PTHR30093">
    <property type="entry name" value="GENERAL SECRETION PATHWAY PROTEIN G"/>
    <property type="match status" value="1"/>
</dbReference>
<dbReference type="AlphaFoldDB" id="A0A5C5VGJ8"/>
<comment type="caution">
    <text evidence="3">The sequence shown here is derived from an EMBL/GenBank/DDBJ whole genome shotgun (WGS) entry which is preliminary data.</text>
</comment>
<dbReference type="InterPro" id="IPR012902">
    <property type="entry name" value="N_methyl_site"/>
</dbReference>
<proteinExistence type="predicted"/>
<feature type="domain" description="DUF1559" evidence="2">
    <location>
        <begin position="39"/>
        <end position="309"/>
    </location>
</feature>
<dbReference type="OrthoDB" id="261883at2"/>
<dbReference type="Proteomes" id="UP000316714">
    <property type="component" value="Unassembled WGS sequence"/>
</dbReference>
<dbReference type="NCBIfam" id="TIGR02532">
    <property type="entry name" value="IV_pilin_GFxxxE"/>
    <property type="match status" value="1"/>
</dbReference>
<dbReference type="InterPro" id="IPR011453">
    <property type="entry name" value="DUF1559"/>
</dbReference>
<evidence type="ECO:0000259" key="2">
    <source>
        <dbReference type="Pfam" id="PF07596"/>
    </source>
</evidence>
<evidence type="ECO:0000313" key="3">
    <source>
        <dbReference type="EMBL" id="TWT37774.1"/>
    </source>
</evidence>
<feature type="region of interest" description="Disordered" evidence="1">
    <location>
        <begin position="316"/>
        <end position="337"/>
    </location>
</feature>
<dbReference type="InterPro" id="IPR045584">
    <property type="entry name" value="Pilin-like"/>
</dbReference>
<name>A0A5C5VGJ8_9BACT</name>
<dbReference type="NCBIfam" id="TIGR04294">
    <property type="entry name" value="pre_pil_HX9DG"/>
    <property type="match status" value="1"/>
</dbReference>
<dbReference type="EMBL" id="SIHJ01000001">
    <property type="protein sequence ID" value="TWT37774.1"/>
    <property type="molecule type" value="Genomic_DNA"/>
</dbReference>
<keyword evidence="4" id="KW-1185">Reference proteome</keyword>
<dbReference type="RefSeq" id="WP_146566000.1">
    <property type="nucleotide sequence ID" value="NZ_SIHJ01000001.1"/>
</dbReference>